<gene>
    <name evidence="1" type="ORF">ILUMI_19132</name>
</gene>
<dbReference type="AlphaFoldDB" id="A0A8K0G5V8"/>
<keyword evidence="2" id="KW-1185">Reference proteome</keyword>
<proteinExistence type="predicted"/>
<organism evidence="1 2">
    <name type="scientific">Ignelater luminosus</name>
    <name type="common">Cucubano</name>
    <name type="synonym">Pyrophorus luminosus</name>
    <dbReference type="NCBI Taxonomy" id="2038154"/>
    <lineage>
        <taxon>Eukaryota</taxon>
        <taxon>Metazoa</taxon>
        <taxon>Ecdysozoa</taxon>
        <taxon>Arthropoda</taxon>
        <taxon>Hexapoda</taxon>
        <taxon>Insecta</taxon>
        <taxon>Pterygota</taxon>
        <taxon>Neoptera</taxon>
        <taxon>Endopterygota</taxon>
        <taxon>Coleoptera</taxon>
        <taxon>Polyphaga</taxon>
        <taxon>Elateriformia</taxon>
        <taxon>Elateroidea</taxon>
        <taxon>Elateridae</taxon>
        <taxon>Agrypninae</taxon>
        <taxon>Pyrophorini</taxon>
        <taxon>Ignelater</taxon>
    </lineage>
</organism>
<comment type="caution">
    <text evidence="1">The sequence shown here is derived from an EMBL/GenBank/DDBJ whole genome shotgun (WGS) entry which is preliminary data.</text>
</comment>
<dbReference type="EMBL" id="VTPC01085449">
    <property type="protein sequence ID" value="KAF2887041.1"/>
    <property type="molecule type" value="Genomic_DNA"/>
</dbReference>
<protein>
    <submittedName>
        <fullName evidence="1">Uncharacterized protein</fullName>
    </submittedName>
</protein>
<name>A0A8K0G5V8_IGNLU</name>
<evidence type="ECO:0000313" key="1">
    <source>
        <dbReference type="EMBL" id="KAF2887041.1"/>
    </source>
</evidence>
<evidence type="ECO:0000313" key="2">
    <source>
        <dbReference type="Proteomes" id="UP000801492"/>
    </source>
</evidence>
<dbReference type="Proteomes" id="UP000801492">
    <property type="component" value="Unassembled WGS sequence"/>
</dbReference>
<sequence length="82" mass="9476">MVATRLYMLHEDINNELSITDKQIASIRYTTKSKLLKGESKESKTKLIEKLTRKRDQAISYTLPKETKSIKLKLESDESSDD</sequence>
<accession>A0A8K0G5V8</accession>
<reference evidence="1" key="1">
    <citation type="submission" date="2019-08" db="EMBL/GenBank/DDBJ databases">
        <title>The genome of the North American firefly Photinus pyralis.</title>
        <authorList>
            <consortium name="Photinus pyralis genome working group"/>
            <person name="Fallon T.R."/>
            <person name="Sander Lower S.E."/>
            <person name="Weng J.-K."/>
        </authorList>
    </citation>
    <scope>NUCLEOTIDE SEQUENCE</scope>
    <source>
        <strain evidence="1">TRF0915ILg1</strain>
        <tissue evidence="1">Whole body</tissue>
    </source>
</reference>